<dbReference type="InterPro" id="IPR027417">
    <property type="entry name" value="P-loop_NTPase"/>
</dbReference>
<evidence type="ECO:0000256" key="2">
    <source>
        <dbReference type="ARBA" id="ARBA00022679"/>
    </source>
</evidence>
<dbReference type="EMBL" id="GGEC01003376">
    <property type="protein sequence ID" value="MBW83859.1"/>
    <property type="molecule type" value="Transcribed_RNA"/>
</dbReference>
<dbReference type="PANTHER" id="PTHR11783">
    <property type="entry name" value="SULFOTRANSFERASE SULT"/>
    <property type="match status" value="1"/>
</dbReference>
<dbReference type="SUPFAM" id="SSF52540">
    <property type="entry name" value="P-loop containing nucleoside triphosphate hydrolases"/>
    <property type="match status" value="1"/>
</dbReference>
<evidence type="ECO:0000256" key="3">
    <source>
        <dbReference type="RuleBase" id="RU361155"/>
    </source>
</evidence>
<dbReference type="AlphaFoldDB" id="A0A2P2IRK7"/>
<reference evidence="5" key="1">
    <citation type="submission" date="2018-02" db="EMBL/GenBank/DDBJ databases">
        <title>Rhizophora mucronata_Transcriptome.</title>
        <authorList>
            <person name="Meera S.P."/>
            <person name="Sreeshan A."/>
            <person name="Augustine A."/>
        </authorList>
    </citation>
    <scope>NUCLEOTIDE SEQUENCE</scope>
    <source>
        <tissue evidence="5">Leaf</tissue>
    </source>
</reference>
<keyword evidence="2 3" id="KW-0808">Transferase</keyword>
<name>A0A2P2IRK7_RHIMU</name>
<protein>
    <recommendedName>
        <fullName evidence="3">Sulfotransferase</fullName>
        <ecNumber evidence="3">2.8.2.-</ecNumber>
    </recommendedName>
</protein>
<evidence type="ECO:0000313" key="5">
    <source>
        <dbReference type="EMBL" id="MBW83858.1"/>
    </source>
</evidence>
<dbReference type="GO" id="GO:0008146">
    <property type="term" value="F:sulfotransferase activity"/>
    <property type="evidence" value="ECO:0007669"/>
    <property type="project" value="InterPro"/>
</dbReference>
<sequence length="338" mass="38811">MAPPFSLPTQNTFAEESDMKDTEVYAECERIIASLPRNGSWNFDLYQYEGFWYWPYLIAGTILSKKLFKPKPSHIILGTFPKCGTTWIKALTLAVATRNQYDDSTNPLRHEFSHDCVPFYEHDFIDKVLPPRNLEHPLISTHTSYGSLPKSVMDSGCKIIYTCRDPKDAFVSLWHFWRTLAGVDPPPIEDAFELFCNGVSFCGPYWDHALGYWNASLERPDKVLFLKFDDMKRDTLLHIKRIAEFMGYPFSAEEEKEGMVEKIKDLCSFENLKSLEINKKGDFFPVAAFSVEKQSFFRKGKVGDWKNHLTPEMAARLDNIMQEKLKGSGLTLAASSHD</sequence>
<evidence type="ECO:0000256" key="1">
    <source>
        <dbReference type="ARBA" id="ARBA00005771"/>
    </source>
</evidence>
<comment type="similarity">
    <text evidence="1 3">Belongs to the sulfotransferase 1 family.</text>
</comment>
<accession>A0A2P2IRK7</accession>
<feature type="domain" description="Sulfotransferase" evidence="4">
    <location>
        <begin position="72"/>
        <end position="329"/>
    </location>
</feature>
<proteinExistence type="inferred from homology"/>
<evidence type="ECO:0000259" key="4">
    <source>
        <dbReference type="Pfam" id="PF00685"/>
    </source>
</evidence>
<dbReference type="EC" id="2.8.2.-" evidence="3"/>
<dbReference type="EMBL" id="GGEC01003375">
    <property type="protein sequence ID" value="MBW83858.1"/>
    <property type="molecule type" value="Transcribed_RNA"/>
</dbReference>
<dbReference type="Pfam" id="PF00685">
    <property type="entry name" value="Sulfotransfer_1"/>
    <property type="match status" value="1"/>
</dbReference>
<organism evidence="5">
    <name type="scientific">Rhizophora mucronata</name>
    <name type="common">Asiatic mangrove</name>
    <dbReference type="NCBI Taxonomy" id="61149"/>
    <lineage>
        <taxon>Eukaryota</taxon>
        <taxon>Viridiplantae</taxon>
        <taxon>Streptophyta</taxon>
        <taxon>Embryophyta</taxon>
        <taxon>Tracheophyta</taxon>
        <taxon>Spermatophyta</taxon>
        <taxon>Magnoliopsida</taxon>
        <taxon>eudicotyledons</taxon>
        <taxon>Gunneridae</taxon>
        <taxon>Pentapetalae</taxon>
        <taxon>rosids</taxon>
        <taxon>fabids</taxon>
        <taxon>Malpighiales</taxon>
        <taxon>Rhizophoraceae</taxon>
        <taxon>Rhizophora</taxon>
    </lineage>
</organism>
<dbReference type="InterPro" id="IPR000863">
    <property type="entry name" value="Sulfotransferase_dom"/>
</dbReference>
<dbReference type="Gene3D" id="3.40.50.300">
    <property type="entry name" value="P-loop containing nucleotide triphosphate hydrolases"/>
    <property type="match status" value="1"/>
</dbReference>